<evidence type="ECO:0000313" key="3">
    <source>
        <dbReference type="EMBL" id="MFB9822941.1"/>
    </source>
</evidence>
<feature type="domain" description="N-acetyltransferase" evidence="2">
    <location>
        <begin position="18"/>
        <end position="209"/>
    </location>
</feature>
<evidence type="ECO:0000259" key="2">
    <source>
        <dbReference type="PROSITE" id="PS51186"/>
    </source>
</evidence>
<gene>
    <name evidence="3" type="ORF">ACFFOL_01900</name>
</gene>
<dbReference type="CDD" id="cd04301">
    <property type="entry name" value="NAT_SF"/>
    <property type="match status" value="1"/>
</dbReference>
<sequence length="209" mass="22465">MSDSGDADDAGDPNDPDATIRPYEPSDADALWALKRGFETGLGAGTGGDDKAATYEAKLTEEYRRRWLDWVDRCVDKQAATVTVAAVGGDAGAGEAAAGDAADDDTGGDDGDPDDNDDPSALAGYVFVLPESLSFVWDAAVLNEVYVRPEYRGTGVADGLMEAALSTAREQALPLDRMVLDVDRENERARAFYERYGFEHWGEMVARDL</sequence>
<dbReference type="GO" id="GO:0016746">
    <property type="term" value="F:acyltransferase activity"/>
    <property type="evidence" value="ECO:0007669"/>
    <property type="project" value="UniProtKB-KW"/>
</dbReference>
<dbReference type="PANTHER" id="PTHR43072">
    <property type="entry name" value="N-ACETYLTRANSFERASE"/>
    <property type="match status" value="1"/>
</dbReference>
<feature type="region of interest" description="Disordered" evidence="1">
    <location>
        <begin position="1"/>
        <end position="26"/>
    </location>
</feature>
<proteinExistence type="predicted"/>
<dbReference type="Pfam" id="PF00583">
    <property type="entry name" value="Acetyltransf_1"/>
    <property type="match status" value="1"/>
</dbReference>
<protein>
    <submittedName>
        <fullName evidence="3">GNAT family N-acetyltransferase</fullName>
        <ecNumber evidence="3">2.3.1.-</ecNumber>
    </submittedName>
</protein>
<dbReference type="RefSeq" id="WP_222922020.1">
    <property type="nucleotide sequence ID" value="NZ_CP082286.1"/>
</dbReference>
<organism evidence="3 4">
    <name type="scientific">Halobaculum roseum</name>
    <dbReference type="NCBI Taxonomy" id="2175149"/>
    <lineage>
        <taxon>Archaea</taxon>
        <taxon>Methanobacteriati</taxon>
        <taxon>Methanobacteriota</taxon>
        <taxon>Stenosarchaea group</taxon>
        <taxon>Halobacteria</taxon>
        <taxon>Halobacteriales</taxon>
        <taxon>Haloferacaceae</taxon>
        <taxon>Halobaculum</taxon>
    </lineage>
</organism>
<evidence type="ECO:0000313" key="4">
    <source>
        <dbReference type="Proteomes" id="UP001589595"/>
    </source>
</evidence>
<dbReference type="AlphaFoldDB" id="A0ABD5MLJ7"/>
<dbReference type="EMBL" id="JBHMAJ010000001">
    <property type="protein sequence ID" value="MFB9822941.1"/>
    <property type="molecule type" value="Genomic_DNA"/>
</dbReference>
<dbReference type="InterPro" id="IPR000182">
    <property type="entry name" value="GNAT_dom"/>
</dbReference>
<keyword evidence="3" id="KW-0808">Transferase</keyword>
<evidence type="ECO:0000256" key="1">
    <source>
        <dbReference type="SAM" id="MobiDB-lite"/>
    </source>
</evidence>
<dbReference type="GeneID" id="67212274"/>
<feature type="compositionally biased region" description="Acidic residues" evidence="1">
    <location>
        <begin position="101"/>
        <end position="118"/>
    </location>
</feature>
<reference evidence="3" key="1">
    <citation type="submission" date="2024-09" db="EMBL/GenBank/DDBJ databases">
        <authorList>
            <person name="Sun Q."/>
        </authorList>
    </citation>
    <scope>NUCLEOTIDE SEQUENCE [LARGE SCALE GENOMIC DNA]</scope>
    <source>
        <strain evidence="3">JCM 31273</strain>
    </source>
</reference>
<dbReference type="PROSITE" id="PS51186">
    <property type="entry name" value="GNAT"/>
    <property type="match status" value="1"/>
</dbReference>
<keyword evidence="3" id="KW-0012">Acyltransferase</keyword>
<dbReference type="Gene3D" id="3.40.630.30">
    <property type="match status" value="1"/>
</dbReference>
<keyword evidence="4" id="KW-1185">Reference proteome</keyword>
<feature type="compositionally biased region" description="Acidic residues" evidence="1">
    <location>
        <begin position="1"/>
        <end position="15"/>
    </location>
</feature>
<feature type="region of interest" description="Disordered" evidence="1">
    <location>
        <begin position="92"/>
        <end position="119"/>
    </location>
</feature>
<dbReference type="EC" id="2.3.1.-" evidence="3"/>
<dbReference type="SUPFAM" id="SSF55729">
    <property type="entry name" value="Acyl-CoA N-acyltransferases (Nat)"/>
    <property type="match status" value="1"/>
</dbReference>
<name>A0ABD5MLJ7_9EURY</name>
<accession>A0ABD5MLJ7</accession>
<comment type="caution">
    <text evidence="3">The sequence shown here is derived from an EMBL/GenBank/DDBJ whole genome shotgun (WGS) entry which is preliminary data.</text>
</comment>
<dbReference type="InterPro" id="IPR016181">
    <property type="entry name" value="Acyl_CoA_acyltransferase"/>
</dbReference>
<dbReference type="Proteomes" id="UP001589595">
    <property type="component" value="Unassembled WGS sequence"/>
</dbReference>